<feature type="region of interest" description="Disordered" evidence="10">
    <location>
        <begin position="803"/>
        <end position="915"/>
    </location>
</feature>
<dbReference type="SMART" id="SM00826">
    <property type="entry name" value="PKS_DH"/>
    <property type="match status" value="1"/>
</dbReference>
<evidence type="ECO:0000313" key="15">
    <source>
        <dbReference type="Proteomes" id="UP000664052"/>
    </source>
</evidence>
<dbReference type="InterPro" id="IPR036291">
    <property type="entry name" value="NAD(P)-bd_dom_sf"/>
</dbReference>
<evidence type="ECO:0000256" key="8">
    <source>
        <dbReference type="ARBA" id="ARBA00023268"/>
    </source>
</evidence>
<keyword evidence="5" id="KW-0597">Phosphoprotein</keyword>
<feature type="compositionally biased region" description="Low complexity" evidence="10">
    <location>
        <begin position="803"/>
        <end position="820"/>
    </location>
</feature>
<dbReference type="InterPro" id="IPR054514">
    <property type="entry name" value="RhiE-like_linker"/>
</dbReference>
<feature type="region of interest" description="C-terminal hotdog fold" evidence="9">
    <location>
        <begin position="1695"/>
        <end position="1831"/>
    </location>
</feature>
<dbReference type="Gene3D" id="3.40.50.720">
    <property type="entry name" value="NAD(P)-binding Rossmann-like Domain"/>
    <property type="match status" value="1"/>
</dbReference>
<feature type="active site" description="Proton donor; for dehydratase activity" evidence="9">
    <location>
        <position position="1753"/>
    </location>
</feature>
<feature type="compositionally biased region" description="Low complexity" evidence="10">
    <location>
        <begin position="844"/>
        <end position="854"/>
    </location>
</feature>
<reference evidence="14 15" key="1">
    <citation type="submission" date="2021-02" db="EMBL/GenBank/DDBJ databases">
        <title>De Novo genome assembly of isolated myxobacteria.</title>
        <authorList>
            <person name="Stevens D.C."/>
        </authorList>
    </citation>
    <scope>NUCLEOTIDE SEQUENCE [LARGE SCALE GENOMIC DNA]</scope>
    <source>
        <strain evidence="14 15">ATCC 29039</strain>
    </source>
</reference>
<dbReference type="InterPro" id="IPR029063">
    <property type="entry name" value="SAM-dependent_MTases_sf"/>
</dbReference>
<comment type="pathway">
    <text evidence="2">Antibiotic biosynthesis.</text>
</comment>
<evidence type="ECO:0000256" key="10">
    <source>
        <dbReference type="SAM" id="MobiDB-lite"/>
    </source>
</evidence>
<dbReference type="Gene3D" id="3.30.70.3290">
    <property type="match status" value="1"/>
</dbReference>
<evidence type="ECO:0000256" key="2">
    <source>
        <dbReference type="ARBA" id="ARBA00004792"/>
    </source>
</evidence>
<keyword evidence="4" id="KW-0963">Cytoplasm</keyword>
<dbReference type="PROSITE" id="PS00012">
    <property type="entry name" value="PHOSPHOPANTETHEINE"/>
    <property type="match status" value="2"/>
</dbReference>
<dbReference type="InterPro" id="IPR018201">
    <property type="entry name" value="Ketoacyl_synth_AS"/>
</dbReference>
<sequence length="3743" mass="402165">MSGRYPQAEKLDALWEHLKAGRSCISEVPASRWDWRRFHSEDPDAPESIYSRWGGFLADADAFDAAFFNLSPREADAMDPQERQFLEVAWATFEDAGYDVTAPSLDRDVGVFVGVMNGGYGWAASEAWHSGQRTAARSPFWSVANRVSYHLNLSGPSFAVDSACSSSFTALHLACESLRRGECRAAIAGGVNLILHPMHFHALTSMKMLSRGDACRAFGEGADGFVDGEGVGAVLLKTLDQALVDGDRIHAVILGSAVNAGGKTSGYTVPNPHAQQRVISRVLAETGVHARTLSYVEAHGTGTSLGDPIEVAALQRAFREHTQERGFCALGSLKANIGHLESAAGIAALTKVVLQLREGMLVPSPHSERPNPKIDFDASPFYVQRGLTEWRRPEVEEGGRVRQVPRRAGISSFGAGGANAHVLVEEYVAPPQRDEPASGPVVLVLSAKTQERLRVHARQVAAFLVENARARGQGARHAALADIAFTSQVGRQAMEERIAVVASTEEALADALQAFASEQPASTPVFHGRVRGLSDTGAQVPAEGADAEALARAWVAGARVDWRAALHAGRSRQRVSMPTYPFVRKRHWIGEHRAPTVQRAAEPVASAPAVSPPPTVQGATEPVIAAPAAVPPSAVPIRPTPSAAEVAPASPPPPRHEVPIVNRPKIQLRRPGQTSARETPREEAPAVPAEPVRAAEPEAIAPSAAPTVNPAEAQARSEGLKQTVKGALARVLFCEPGDIDEEKNFLELGLDSILMVELTKGLSQDLQLKLKVNKLYDHPSVLRLAEYLAAQVPAAASAPAPRASELDARAATPAPRAAEAVPRESIPTSPTAAQEPHRFIAPRAAGQEAHAASHATREPGSEARGGMPSTRAPEVTVRAPAAPVRVSEPAPRASEPVARTPEAPARVPTPVADRMRSPDTHALEAEPPPFHVTLKRKPVASAPEPTPAPAVAASTDVAIIGMSARFPGARNLDEYWEHLAAGVDSVTEIPPERWDVQRYYDPDPKKKDRSTSKWGGFLSDIDKFDPLFFSISPAEARLMDPQQRLFLQESWKALEDAGYSPEQLSKARCGVYVGVMNNDYNRLVGLADPDRSPALQLLGNSNSILAARIAYLLNLKGPALALDTACSSSLVATHLAVRSLLAGDVDLMLAGGVTLYITEDPYIQMSKAGMLSPNGRCRAFDDRADGFVPGEGVGVVVLKRLADALRDGDHVYGVIRGSGTNQDGKTNGISAPSSDAQTELELQVYQRAGISPETVTYVEAHGTGTKLGDPIEVEALTEAFSRYTDRKQFCFLGSVKSNLGHTSAAAGVAGLIKVLLSFQHRQLPPSLHFERQNSNIDFAATPFVVNTALRDWTVPGNGPRRAALSGFAFSGTNAHVLLEEPPARPAAPREARGTARLVVFSGKTEDALTRRLEDMATWLRRHGESHRLGDIAYTLLVGRAHHKVRTAFVVRSHRELLDGIEAALAGREVAYPFTSDPQDAARKVDPLLKELGRTLMAELTSPDAQAGEGAQEKLSSLASLYVKAAPLNWAALFSGPHLRVPLPTYPFAQERHWVTPVMGAALPEAPRTAEARTAPVRRRTVLEASSPLMADHRVNGASVLPGMAYLELAREAFAASHGEGPVSLSQVLWLQPCVLDGGQKVLWTTLEEKGGHALFEVRSGEGEDALLHCRGRIEAAVERAGSEPFALRPFQARSTNHIDGDVLNQRFARMGIHYGPTFRALREVWSDAREALGRLEGAAPRDSRWSLPPQLLDSAAQAVAALTSSSGALMLPFSLGGVDVRRPLPSSGSAYARVRMQDPARFDVALLDEQGEVCVELRDLGFRERKTRAQGFFYLPRWAEAPLLAQDRELGRAVIVAGADSLGLEDGLAAVHARAGVLRVRVGARTRREAEGRWEWSSADEAGVEAWWNEAGQPRRIYFLAGIDARAAALEDVEALEASQERGVLALFRMLKGLSRLGVLQQRLELVVVTADVFPVTGTEQARPSGASLHGLCKSLAKEHPQLAVSCIDVGARDVLNAPGVLVSQLVAEPEHKGRLNVALREGRRHVRQLVPARLEAGDGVLRQGGVYVIVGGLGGIGLALAEDLAGRFQARLVLTGRGPLTEAQRERIAAMEARGARVLHVRADVTRPASMRDVMAQAKARFGAVHGVVHSALVLRDAPIERMDAAAFVEAMDAKVRGSAVLAQVLKDEPLDFLVFFSSIQSFSGNAGQGNYAAASLFQDTFAGWLGRSARFPVSVVNWGYWGSVGAVTDPKYQRAMELRGVHSIEVAEGLEALRQVLASSAPQVVAFKGSPEALAKLGVSQEEPVAVAGRRQAQAREVRPPEPVRAPVEARPSPRPVPVRTGPSLAEVERRIGQLTSEALSVSSDVINPEVPFSDYGVDSITGAGMIERISEAFDLELPITVVFDYSSVRALARHILSLLDAAKPQEAAVVPPAREPEPAFVPPEPPPVFAPVQQVESPRPSLPMVPPPAPQSQPVREAPASRPSSRSIAVIGMSGRFPGAPDLDTFWKRLAAGDNLVGEIPKERWDIDAYYDADPRNLDATNCRYGAVLDDIDKFDAAFFNIAGREADLSDPQQRVFLEEAWKALEDAGYAARSMSEKRCGVYVGVDVGDYGLRMAQAGIKREAQAIWGNDTSILAARIAYFLNLKGPSMAINTACSSSLVSIHLACQSLLAGETEMALAGGVYVSTMPNFHIYASNAQMLSVDGKCKSFAAGANGFVPGEGVGVVVLKPLEAALRDGDQIHGVIRASAINQDGKTNGITAPSAASQTELEASVYEAAGCDAATITFVEAHGSGTRLGDPIEVKALTDAFRRWTDKRGYCALGSVKTNVGHTIAAAGIAGVLKVLLSLRHGAIPPSLHFDTPNEFIDFKNSPFVVNTRLKPWEPAPSAPRRAAVSSFGFSGTNAHLLIEAPPEQPAPSAVHGPQLLPLSARTPEALKAAATRLADFLRRQQPARPSQGRGDSSRIREALLEAAAGILDVPASALDPERPFEEAGFDVVQLAAFADEIGRRLDVEVRPRLFIECPTLASLERHLMERQRGAGVEVLPEGNPVSLSDVAYTLQVGREAMPERLAIVARDIREAIDALTRFAQGQTAAGLFTGKVDAALPLAGLLSEGRAGTAFLQVAMEERQLSTLAQLWSMGVELPWRTLHGGERPRKVSLPTYPFARVRHWFPESRPVTQEAASLLTPRVEQALRDSTVRELPPPASREDYERFNSLMLLGFFQRMGVFLRSGEQYTVDGLRSKLRVAPGYTRLFSALLNILARAGYVRLSGADVTTLPELDAAAPHLERQSLQARGERLVAQAPMTAPHVAIMWACSERYGEVLRGEIPATDLLFPQSSMRLMGPMYKGNPVADYFNALVADSLRQYVAERLAQLPDGGKIRILEVGAGTGGTTDLALKALSPYADRIVYTYTDVSRSFVQYGRENFRYGFMEYSVLDIEKDVVPQGYTAGAYDVVLAANVLHATEELRQTLRNVKTLLRPGGWLLLNEVTTVHDFSTVAFGLLPGWWRFKDDLRLQDAPLLSSEQWRSVLSAEGFPKVVVLGHPDQHRSDLGQNIIIGERDRRSLATAARTLVAAPAVVTNGHASVGQGTPVSTPRGARPDLESVIASCVEAVVANGAVQLDPSKPFQDFGVDSIFAVSIIERINAALGIALRSTDLFNYASVSKLAEHIRATFPAAEPGARSAPAPEPVSPAAPIVVQAKPEPAPAAGDDGLLGLLDRIEAGELNLDAVERFVGGAS</sequence>
<dbReference type="Proteomes" id="UP000664052">
    <property type="component" value="Unassembled WGS sequence"/>
</dbReference>
<feature type="region of interest" description="Disordered" evidence="10">
    <location>
        <begin position="640"/>
        <end position="659"/>
    </location>
</feature>
<comment type="subcellular location">
    <subcellularLocation>
        <location evidence="1">Cytoplasm</location>
    </subcellularLocation>
</comment>
<evidence type="ECO:0000256" key="7">
    <source>
        <dbReference type="ARBA" id="ARBA00022737"/>
    </source>
</evidence>
<evidence type="ECO:0000259" key="13">
    <source>
        <dbReference type="PROSITE" id="PS52019"/>
    </source>
</evidence>
<feature type="domain" description="Ketosynthase family 3 (KS3)" evidence="12">
    <location>
        <begin position="1"/>
        <end position="426"/>
    </location>
</feature>
<dbReference type="InterPro" id="IPR020807">
    <property type="entry name" value="PKS_DH"/>
</dbReference>
<feature type="compositionally biased region" description="Low complexity" evidence="10">
    <location>
        <begin position="2453"/>
        <end position="2462"/>
    </location>
</feature>
<feature type="compositionally biased region" description="Pro residues" evidence="10">
    <location>
        <begin position="2463"/>
        <end position="2474"/>
    </location>
</feature>
<organism evidence="14 15">
    <name type="scientific">Corallococcus macrosporus</name>
    <dbReference type="NCBI Taxonomy" id="35"/>
    <lineage>
        <taxon>Bacteria</taxon>
        <taxon>Pseudomonadati</taxon>
        <taxon>Myxococcota</taxon>
        <taxon>Myxococcia</taxon>
        <taxon>Myxococcales</taxon>
        <taxon>Cystobacterineae</taxon>
        <taxon>Myxococcaceae</taxon>
        <taxon>Corallococcus</taxon>
    </lineage>
</organism>
<feature type="domain" description="Carrier" evidence="11">
    <location>
        <begin position="2348"/>
        <end position="2422"/>
    </location>
</feature>
<dbReference type="Gene3D" id="1.10.1200.10">
    <property type="entry name" value="ACP-like"/>
    <property type="match status" value="4"/>
</dbReference>
<feature type="region of interest" description="Disordered" evidence="10">
    <location>
        <begin position="667"/>
        <end position="693"/>
    </location>
</feature>
<dbReference type="PANTHER" id="PTHR43775">
    <property type="entry name" value="FATTY ACID SYNTHASE"/>
    <property type="match status" value="1"/>
</dbReference>
<feature type="active site" description="Proton acceptor; for dehydratase activity" evidence="9">
    <location>
        <position position="1592"/>
    </location>
</feature>
<dbReference type="InterPro" id="IPR013217">
    <property type="entry name" value="Methyltransf_12"/>
</dbReference>
<dbReference type="InterPro" id="IPR020806">
    <property type="entry name" value="PKS_PP-bd"/>
</dbReference>
<dbReference type="Pfam" id="PF08242">
    <property type="entry name" value="Methyltransf_12"/>
    <property type="match status" value="1"/>
</dbReference>
<dbReference type="InterPro" id="IPR049900">
    <property type="entry name" value="PKS_mFAS_DH"/>
</dbReference>
<evidence type="ECO:0000259" key="12">
    <source>
        <dbReference type="PROSITE" id="PS52004"/>
    </source>
</evidence>
<keyword evidence="6" id="KW-0808">Transferase</keyword>
<dbReference type="PROSITE" id="PS52004">
    <property type="entry name" value="KS3_2"/>
    <property type="match status" value="3"/>
</dbReference>
<dbReference type="InterPro" id="IPR036736">
    <property type="entry name" value="ACP-like_sf"/>
</dbReference>
<feature type="domain" description="PKS/mFAS DH" evidence="13">
    <location>
        <begin position="1555"/>
        <end position="1831"/>
    </location>
</feature>
<keyword evidence="8" id="KW-0511">Multifunctional enzyme</keyword>
<feature type="domain" description="Ketosynthase family 3 (KS3)" evidence="12">
    <location>
        <begin position="2488"/>
        <end position="2913"/>
    </location>
</feature>
<feature type="domain" description="Carrier" evidence="11">
    <location>
        <begin position="3602"/>
        <end position="3679"/>
    </location>
</feature>
<evidence type="ECO:0000256" key="6">
    <source>
        <dbReference type="ARBA" id="ARBA00022679"/>
    </source>
</evidence>
<feature type="region of interest" description="N-terminal hotdog fold" evidence="9">
    <location>
        <begin position="1555"/>
        <end position="1680"/>
    </location>
</feature>
<dbReference type="InterPro" id="IPR016039">
    <property type="entry name" value="Thiolase-like"/>
</dbReference>
<dbReference type="InterPro" id="IPR049552">
    <property type="entry name" value="PKS_DH_N"/>
</dbReference>
<feature type="compositionally biased region" description="Low complexity" evidence="10">
    <location>
        <begin position="871"/>
        <end position="893"/>
    </location>
</feature>
<dbReference type="Pfam" id="PF21089">
    <property type="entry name" value="PKS_DH_N"/>
    <property type="match status" value="1"/>
</dbReference>
<dbReference type="CDD" id="cd08953">
    <property type="entry name" value="KR_2_SDR_x"/>
    <property type="match status" value="1"/>
</dbReference>
<comment type="caution">
    <text evidence="14">The sequence shown here is derived from an EMBL/GenBank/DDBJ whole genome shotgun (WGS) entry which is preliminary data.</text>
</comment>
<dbReference type="Gene3D" id="1.10.1240.100">
    <property type="match status" value="2"/>
</dbReference>
<evidence type="ECO:0000259" key="11">
    <source>
        <dbReference type="PROSITE" id="PS50075"/>
    </source>
</evidence>
<dbReference type="Pfam" id="PF00109">
    <property type="entry name" value="ketoacyl-synt"/>
    <property type="match status" value="3"/>
</dbReference>
<dbReference type="InterPro" id="IPR032821">
    <property type="entry name" value="PKS_assoc"/>
</dbReference>
<evidence type="ECO:0000256" key="5">
    <source>
        <dbReference type="ARBA" id="ARBA00022553"/>
    </source>
</evidence>
<keyword evidence="7" id="KW-0677">Repeat</keyword>
<keyword evidence="3" id="KW-0596">Phosphopantetheine</keyword>
<dbReference type="InterPro" id="IPR042104">
    <property type="entry name" value="PKS_dehydratase_sf"/>
</dbReference>
<dbReference type="Gene3D" id="3.40.50.150">
    <property type="entry name" value="Vaccinia Virus protein VP39"/>
    <property type="match status" value="1"/>
</dbReference>
<protein>
    <submittedName>
        <fullName evidence="14">SDR family NAD(P)-dependent oxidoreductase</fullName>
    </submittedName>
</protein>
<gene>
    <name evidence="14" type="ORF">JYK02_35395</name>
</gene>
<dbReference type="InterPro" id="IPR006162">
    <property type="entry name" value="Ppantetheine_attach_site"/>
</dbReference>
<dbReference type="PANTHER" id="PTHR43775:SF37">
    <property type="entry name" value="SI:DKEY-61P9.11"/>
    <property type="match status" value="1"/>
</dbReference>
<feature type="compositionally biased region" description="Low complexity" evidence="10">
    <location>
        <begin position="2475"/>
        <end position="2487"/>
    </location>
</feature>
<evidence type="ECO:0000313" key="14">
    <source>
        <dbReference type="EMBL" id="MBN8232815.1"/>
    </source>
</evidence>
<accession>A0ABS3DN97</accession>
<dbReference type="InterPro" id="IPR020841">
    <property type="entry name" value="PKS_Beta-ketoAc_synthase_dom"/>
</dbReference>
<dbReference type="CDD" id="cd02440">
    <property type="entry name" value="AdoMet_MTases"/>
    <property type="match status" value="1"/>
</dbReference>
<dbReference type="Pfam" id="PF22336">
    <property type="entry name" value="RhiE-like_linker"/>
    <property type="match status" value="3"/>
</dbReference>
<dbReference type="Gene3D" id="3.40.47.10">
    <property type="match status" value="3"/>
</dbReference>
<dbReference type="SUPFAM" id="SSF53335">
    <property type="entry name" value="S-adenosyl-L-methionine-dependent methyltransferases"/>
    <property type="match status" value="1"/>
</dbReference>
<feature type="region of interest" description="Disordered" evidence="10">
    <location>
        <begin position="2312"/>
        <end position="2345"/>
    </location>
</feature>
<evidence type="ECO:0000256" key="1">
    <source>
        <dbReference type="ARBA" id="ARBA00004496"/>
    </source>
</evidence>
<dbReference type="SMART" id="SM00822">
    <property type="entry name" value="PKS_KR"/>
    <property type="match status" value="1"/>
</dbReference>
<dbReference type="PROSITE" id="PS52019">
    <property type="entry name" value="PKS_MFAS_DH"/>
    <property type="match status" value="1"/>
</dbReference>
<dbReference type="Pfam" id="PF02801">
    <property type="entry name" value="Ketoacyl-synt_C"/>
    <property type="match status" value="3"/>
</dbReference>
<dbReference type="InterPro" id="IPR049551">
    <property type="entry name" value="PKS_DH_C"/>
</dbReference>
<dbReference type="Pfam" id="PF14765">
    <property type="entry name" value="PS-DH"/>
    <property type="match status" value="1"/>
</dbReference>
<name>A0ABS3DN97_9BACT</name>
<feature type="domain" description="Carrier" evidence="11">
    <location>
        <begin position="718"/>
        <end position="792"/>
    </location>
</feature>
<evidence type="ECO:0000256" key="4">
    <source>
        <dbReference type="ARBA" id="ARBA00022490"/>
    </source>
</evidence>
<feature type="region of interest" description="Disordered" evidence="10">
    <location>
        <begin position="2437"/>
        <end position="2487"/>
    </location>
</feature>
<evidence type="ECO:0000256" key="9">
    <source>
        <dbReference type="PROSITE-ProRule" id="PRU01363"/>
    </source>
</evidence>
<dbReference type="Pfam" id="PF08659">
    <property type="entry name" value="KR"/>
    <property type="match status" value="1"/>
</dbReference>
<dbReference type="InterPro" id="IPR014030">
    <property type="entry name" value="Ketoacyl_synth_N"/>
</dbReference>
<dbReference type="InterPro" id="IPR014031">
    <property type="entry name" value="Ketoacyl_synth_C"/>
</dbReference>
<dbReference type="InterPro" id="IPR057326">
    <property type="entry name" value="KR_dom"/>
</dbReference>
<dbReference type="Gene3D" id="3.10.129.110">
    <property type="entry name" value="Polyketide synthase dehydratase"/>
    <property type="match status" value="1"/>
</dbReference>
<feature type="domain" description="Carrier" evidence="11">
    <location>
        <begin position="2963"/>
        <end position="3040"/>
    </location>
</feature>
<dbReference type="Pfam" id="PF16197">
    <property type="entry name" value="KAsynt_C_assoc"/>
    <property type="match status" value="1"/>
</dbReference>
<feature type="domain" description="Ketosynthase family 3 (KS3)" evidence="12">
    <location>
        <begin position="954"/>
        <end position="1380"/>
    </location>
</feature>
<dbReference type="SMART" id="SM00823">
    <property type="entry name" value="PKS_PP"/>
    <property type="match status" value="4"/>
</dbReference>
<dbReference type="PROSITE" id="PS50075">
    <property type="entry name" value="CARRIER"/>
    <property type="match status" value="4"/>
</dbReference>
<dbReference type="SUPFAM" id="SSF47336">
    <property type="entry name" value="ACP-like"/>
    <property type="match status" value="4"/>
</dbReference>
<keyword evidence="15" id="KW-1185">Reference proteome</keyword>
<dbReference type="InterPro" id="IPR009081">
    <property type="entry name" value="PP-bd_ACP"/>
</dbReference>
<dbReference type="CDD" id="cd00833">
    <property type="entry name" value="PKS"/>
    <property type="match status" value="3"/>
</dbReference>
<dbReference type="EMBL" id="JAFIMU010000013">
    <property type="protein sequence ID" value="MBN8232815.1"/>
    <property type="molecule type" value="Genomic_DNA"/>
</dbReference>
<dbReference type="SMART" id="SM01294">
    <property type="entry name" value="PKS_PP_betabranch"/>
    <property type="match status" value="3"/>
</dbReference>
<dbReference type="PROSITE" id="PS00606">
    <property type="entry name" value="KS3_1"/>
    <property type="match status" value="2"/>
</dbReference>
<feature type="compositionally biased region" description="Pro residues" evidence="10">
    <location>
        <begin position="2442"/>
        <end position="2452"/>
    </location>
</feature>
<dbReference type="SUPFAM" id="SSF51735">
    <property type="entry name" value="NAD(P)-binding Rossmann-fold domains"/>
    <property type="match status" value="2"/>
</dbReference>
<dbReference type="InterPro" id="IPR050091">
    <property type="entry name" value="PKS_NRPS_Biosynth_Enz"/>
</dbReference>
<evidence type="ECO:0000256" key="3">
    <source>
        <dbReference type="ARBA" id="ARBA00022450"/>
    </source>
</evidence>
<proteinExistence type="predicted"/>
<dbReference type="SMART" id="SM00825">
    <property type="entry name" value="PKS_KS"/>
    <property type="match status" value="3"/>
</dbReference>
<dbReference type="InterPro" id="IPR013968">
    <property type="entry name" value="PKS_KR"/>
</dbReference>
<dbReference type="SUPFAM" id="SSF53901">
    <property type="entry name" value="Thiolase-like"/>
    <property type="match status" value="3"/>
</dbReference>
<dbReference type="Pfam" id="PF00550">
    <property type="entry name" value="PP-binding"/>
    <property type="match status" value="4"/>
</dbReference>